<evidence type="ECO:0000256" key="1">
    <source>
        <dbReference type="SAM" id="Coils"/>
    </source>
</evidence>
<keyword evidence="2" id="KW-1133">Transmembrane helix</keyword>
<dbReference type="Proteomes" id="UP000236163">
    <property type="component" value="Unassembled WGS sequence"/>
</dbReference>
<protein>
    <submittedName>
        <fullName evidence="3">TIGR03752 family integrating conjugative element protein</fullName>
    </submittedName>
</protein>
<comment type="caution">
    <text evidence="3">The sequence shown here is derived from an EMBL/GenBank/DDBJ whole genome shotgun (WGS) entry which is preliminary data.</text>
</comment>
<organism evidence="3 4">
    <name type="scientific">Salmonella enterica subsp. houtenae serovar 50:g,z51:-</name>
    <dbReference type="NCBI Taxonomy" id="1173947"/>
    <lineage>
        <taxon>Bacteria</taxon>
        <taxon>Pseudomonadati</taxon>
        <taxon>Pseudomonadota</taxon>
        <taxon>Gammaproteobacteria</taxon>
        <taxon>Enterobacterales</taxon>
        <taxon>Enterobacteriaceae</taxon>
        <taxon>Salmonella</taxon>
    </lineage>
</organism>
<proteinExistence type="predicted"/>
<keyword evidence="2" id="KW-0812">Transmembrane</keyword>
<dbReference type="InterPro" id="IPR021207">
    <property type="entry name" value="Integr_conj_element_PFL4705"/>
</dbReference>
<evidence type="ECO:0000313" key="4">
    <source>
        <dbReference type="Proteomes" id="UP000236163"/>
    </source>
</evidence>
<sequence>MKLQANILLRVLTPLILLAGSVLLFHACHDRKTTPSKSSVPATHRSQDELKALGIEGDTPADTVATLVGQMKLWRKELETVKASNTALLQENQRLREREQNTDSRINEAINRQQNSASQQQNELLSSLQTQIQQLKGNRTTDDSLAGLGIEEPEAASGDWTLSCVRGSLTSITFVFRDGTVRTLPAEGDKTGNGAEGHIGWLSDPHGLPCIPGERKSNAAEYIGSQFLLAGSSAAAQALANNQTTSTVEDGSITAALMGDSGQYVLGQPLGGGLKESADWFKQRYGQMFDAIYVPPGQAVAIHITRQLAIDYEPDGRRVNYRTTGDRTGDLD</sequence>
<dbReference type="STRING" id="523831.SEHO0A_04584"/>
<gene>
    <name evidence="3" type="ORF">RK55_003305</name>
</gene>
<keyword evidence="2" id="KW-0472">Membrane</keyword>
<evidence type="ECO:0000256" key="2">
    <source>
        <dbReference type="SAM" id="Phobius"/>
    </source>
</evidence>
<feature type="transmembrane region" description="Helical" evidence="2">
    <location>
        <begin position="7"/>
        <end position="27"/>
    </location>
</feature>
<name>A0A2K0JAN5_SALHO</name>
<reference evidence="4" key="1">
    <citation type="submission" date="2017-12" db="EMBL/GenBank/DDBJ databases">
        <title>FDA dAtabase for Regulatory Grade micrObial Sequences (FDA-ARGOS): Supporting development and validation of Infectious Disease Dx tests.</title>
        <authorList>
            <person name="Sichtig H."/>
            <person name="Tallon L."/>
            <person name="Sadzewicz L."/>
            <person name="Sengamalay N."/>
            <person name="Nagaraj S."/>
            <person name="Vavikolanu K."/>
            <person name="Aluvathingal J."/>
            <person name="Nadendla S."/>
            <person name="Pirone D.C."/>
            <person name="Hoffman M."/>
            <person name="Muruvanda T."/>
            <person name="Allard M."/>
            <person name="Evans P."/>
        </authorList>
    </citation>
    <scope>NUCLEOTIDE SEQUENCE [LARGE SCALE GENOMIC DNA]</scope>
    <source>
        <strain evidence="4">FDAARGOS_55</strain>
    </source>
</reference>
<accession>A0A2K0JAN5</accession>
<dbReference type="NCBIfam" id="TIGR03752">
    <property type="entry name" value="conj_TIGR03752"/>
    <property type="match status" value="1"/>
</dbReference>
<keyword evidence="1" id="KW-0175">Coiled coil</keyword>
<evidence type="ECO:0000313" key="3">
    <source>
        <dbReference type="EMBL" id="PNO32325.1"/>
    </source>
</evidence>
<feature type="coiled-coil region" evidence="1">
    <location>
        <begin position="78"/>
        <end position="138"/>
    </location>
</feature>
<dbReference type="AlphaFoldDB" id="A0A2K0JAN5"/>
<dbReference type="EMBL" id="JWSP02000004">
    <property type="protein sequence ID" value="PNO32325.1"/>
    <property type="molecule type" value="Genomic_DNA"/>
</dbReference>